<accession>A0ABN9W8I6</accession>
<evidence type="ECO:0000256" key="2">
    <source>
        <dbReference type="ARBA" id="ARBA00022692"/>
    </source>
</evidence>
<feature type="transmembrane region" description="Helical" evidence="7">
    <location>
        <begin position="214"/>
        <end position="233"/>
    </location>
</feature>
<evidence type="ECO:0008006" key="10">
    <source>
        <dbReference type="Google" id="ProtNLM"/>
    </source>
</evidence>
<evidence type="ECO:0000256" key="4">
    <source>
        <dbReference type="ARBA" id="ARBA00023136"/>
    </source>
</evidence>
<organism evidence="8 9">
    <name type="scientific">Prorocentrum cordatum</name>
    <dbReference type="NCBI Taxonomy" id="2364126"/>
    <lineage>
        <taxon>Eukaryota</taxon>
        <taxon>Sar</taxon>
        <taxon>Alveolata</taxon>
        <taxon>Dinophyceae</taxon>
        <taxon>Prorocentrales</taxon>
        <taxon>Prorocentraceae</taxon>
        <taxon>Prorocentrum</taxon>
    </lineage>
</organism>
<sequence length="1015" mass="109629">VLSEAALRDIRNFERDLLSGSEWSSMCGKSGAPFRCSPGESIGNYVWPTRQDEVAYNSGVFQYAGGEFGLTFDGTARERLHEAAVVAYLQADTQRGTAAFLPAWGSDPRDSAELRSTFAFTAPSADSGQFSDEYDAFVRDVLYDKLLDGVERSRKVAEPDTWEEESSVTIFFSGDVVDDYDVKVVFYRDMKLAAGCLVFTFLFAWFHLRSLFLAFFGVWLLCMAPLLSFVLLPAVDKPSLASFLCVFIVVGLGGNTLLYAKSEWDLSARKFGRAPSARRLLRVHQDILWQLMPVLLSAVCFFVLLLSLLRPLREMGLFAGVSMLLTALLCVLVFVPLLVVNEQLVRPAIQRGLPQRVQLVLEPPTDRIAWKLVARGCVEAASRGKWPLVAAAAVVAVMMGIAIGVAFTRHDVGLPEIFSPDHHRAARRELEGKFSAPYLADESPPEQVKICEPQVTGDCGMFWCEAPAQGHASAPAADTCECRRGGSVGTACGTVRVSARLSGASAISSEHLVYSLQDHVEAKAQVSANQASWRLDGAADGLLPEAVVPTTLKPLVLENWESGEIDVESLIEMPGLVMDNAGAAGSQVCDYKLLCHCGSRACQRPVDTTFSGQETIDIVVNTSRRLAGATAAPLEAPRRADADSEASAGAAAAAAPWPAAGRRLSTLGTGLPSVVTVLFGISPPGGSEFLDTAPQWSFDGTFDAASPAAQRAMLRMCEMDDATKQELNIQEVSCWLKDFRDDMESRLEKFPVCRQCNFTGAVTDFVAGNPRAAQSIWFDEAGNVMATMFSFTVGARSTVEEHLEDEKRWLAHVSTMNLEAESTASQAWATSQTWVDAEAFDEALSSSWRVVLVTLALLTVAALAYTLDLKIVAAITLLTFCCGTVLSFMMYCVFQWKFGPWELVITVLFACYSLEPALRMSSIFLSPGRQDEAVPPQAQLALPAPDPAPPRPLPEVPAGGGEPPAEAPEVVLPPPPPLETAGEGAKEGEGQDQAATREAMSSSSLEPAGRAPGRP</sequence>
<comment type="subcellular location">
    <subcellularLocation>
        <location evidence="1">Membrane</location>
        <topology evidence="1">Multi-pass membrane protein</topology>
    </subcellularLocation>
</comment>
<feature type="transmembrane region" description="Helical" evidence="7">
    <location>
        <begin position="848"/>
        <end position="865"/>
    </location>
</feature>
<dbReference type="SUPFAM" id="SSF82866">
    <property type="entry name" value="Multidrug efflux transporter AcrB transmembrane domain"/>
    <property type="match status" value="1"/>
</dbReference>
<evidence type="ECO:0000313" key="8">
    <source>
        <dbReference type="EMBL" id="CAK0882512.1"/>
    </source>
</evidence>
<feature type="transmembrane region" description="Helical" evidence="7">
    <location>
        <begin position="287"/>
        <end position="309"/>
    </location>
</feature>
<reference evidence="8" key="1">
    <citation type="submission" date="2023-10" db="EMBL/GenBank/DDBJ databases">
        <authorList>
            <person name="Chen Y."/>
            <person name="Shah S."/>
            <person name="Dougan E. K."/>
            <person name="Thang M."/>
            <person name="Chan C."/>
        </authorList>
    </citation>
    <scope>NUCLEOTIDE SEQUENCE [LARGE SCALE GENOMIC DNA]</scope>
</reference>
<feature type="transmembrane region" description="Helical" evidence="7">
    <location>
        <begin position="192"/>
        <end position="208"/>
    </location>
</feature>
<feature type="transmembrane region" description="Helical" evidence="7">
    <location>
        <begin position="240"/>
        <end position="260"/>
    </location>
</feature>
<proteinExistence type="predicted"/>
<dbReference type="InterPro" id="IPR052081">
    <property type="entry name" value="Dispatched_Hh_regulator"/>
</dbReference>
<evidence type="ECO:0000256" key="5">
    <source>
        <dbReference type="ARBA" id="ARBA00023180"/>
    </source>
</evidence>
<dbReference type="Proteomes" id="UP001189429">
    <property type="component" value="Unassembled WGS sequence"/>
</dbReference>
<gene>
    <name evidence="8" type="ORF">PCOR1329_LOCUS64994</name>
</gene>
<protein>
    <recommendedName>
        <fullName evidence="10">SSD domain-containing protein</fullName>
    </recommendedName>
</protein>
<dbReference type="EMBL" id="CAUYUJ010018301">
    <property type="protein sequence ID" value="CAK0882512.1"/>
    <property type="molecule type" value="Genomic_DNA"/>
</dbReference>
<keyword evidence="9" id="KW-1185">Reference proteome</keyword>
<feature type="transmembrane region" description="Helical" evidence="7">
    <location>
        <begin position="316"/>
        <end position="339"/>
    </location>
</feature>
<evidence type="ECO:0000256" key="7">
    <source>
        <dbReference type="SAM" id="Phobius"/>
    </source>
</evidence>
<keyword evidence="2 7" id="KW-0812">Transmembrane</keyword>
<dbReference type="PANTHER" id="PTHR45951">
    <property type="entry name" value="PROTEIN DISPATCHED-RELATED"/>
    <property type="match status" value="1"/>
</dbReference>
<name>A0ABN9W8I6_9DINO</name>
<evidence type="ECO:0000256" key="6">
    <source>
        <dbReference type="SAM" id="MobiDB-lite"/>
    </source>
</evidence>
<evidence type="ECO:0000313" key="9">
    <source>
        <dbReference type="Proteomes" id="UP001189429"/>
    </source>
</evidence>
<comment type="caution">
    <text evidence="8">The sequence shown here is derived from an EMBL/GenBank/DDBJ whole genome shotgun (WGS) entry which is preliminary data.</text>
</comment>
<feature type="non-terminal residue" evidence="8">
    <location>
        <position position="1015"/>
    </location>
</feature>
<keyword evidence="3 7" id="KW-1133">Transmembrane helix</keyword>
<evidence type="ECO:0000256" key="3">
    <source>
        <dbReference type="ARBA" id="ARBA00022989"/>
    </source>
</evidence>
<feature type="non-terminal residue" evidence="8">
    <location>
        <position position="1"/>
    </location>
</feature>
<feature type="transmembrane region" description="Helical" evidence="7">
    <location>
        <begin position="871"/>
        <end position="894"/>
    </location>
</feature>
<keyword evidence="4 7" id="KW-0472">Membrane</keyword>
<keyword evidence="5" id="KW-0325">Glycoprotein</keyword>
<feature type="compositionally biased region" description="Pro residues" evidence="6">
    <location>
        <begin position="944"/>
        <end position="955"/>
    </location>
</feature>
<feature type="transmembrane region" description="Helical" evidence="7">
    <location>
        <begin position="388"/>
        <end position="407"/>
    </location>
</feature>
<feature type="region of interest" description="Disordered" evidence="6">
    <location>
        <begin position="939"/>
        <end position="1015"/>
    </location>
</feature>
<evidence type="ECO:0000256" key="1">
    <source>
        <dbReference type="ARBA" id="ARBA00004141"/>
    </source>
</evidence>